<reference evidence="3" key="1">
    <citation type="journal article" date="2005" name="Nature">
        <title>The map-based sequence of the rice genome.</title>
        <authorList>
            <consortium name="International rice genome sequencing project (IRGSP)"/>
            <person name="Matsumoto T."/>
            <person name="Wu J."/>
            <person name="Kanamori H."/>
            <person name="Katayose Y."/>
            <person name="Fujisawa M."/>
            <person name="Namiki N."/>
            <person name="Mizuno H."/>
            <person name="Yamamoto K."/>
            <person name="Antonio B.A."/>
            <person name="Baba T."/>
            <person name="Sakata K."/>
            <person name="Nagamura Y."/>
            <person name="Aoki H."/>
            <person name="Arikawa K."/>
            <person name="Arita K."/>
            <person name="Bito T."/>
            <person name="Chiden Y."/>
            <person name="Fujitsuka N."/>
            <person name="Fukunaka R."/>
            <person name="Hamada M."/>
            <person name="Harada C."/>
            <person name="Hayashi A."/>
            <person name="Hijishita S."/>
            <person name="Honda M."/>
            <person name="Hosokawa S."/>
            <person name="Ichikawa Y."/>
            <person name="Idonuma A."/>
            <person name="Iijima M."/>
            <person name="Ikeda M."/>
            <person name="Ikeno M."/>
            <person name="Ito K."/>
            <person name="Ito S."/>
            <person name="Ito T."/>
            <person name="Ito Y."/>
            <person name="Ito Y."/>
            <person name="Iwabuchi A."/>
            <person name="Kamiya K."/>
            <person name="Karasawa W."/>
            <person name="Kurita K."/>
            <person name="Katagiri S."/>
            <person name="Kikuta A."/>
            <person name="Kobayashi H."/>
            <person name="Kobayashi N."/>
            <person name="Machita K."/>
            <person name="Maehara T."/>
            <person name="Masukawa M."/>
            <person name="Mizubayashi T."/>
            <person name="Mukai Y."/>
            <person name="Nagasaki H."/>
            <person name="Nagata Y."/>
            <person name="Naito S."/>
            <person name="Nakashima M."/>
            <person name="Nakama Y."/>
            <person name="Nakamichi Y."/>
            <person name="Nakamura M."/>
            <person name="Meguro A."/>
            <person name="Negishi M."/>
            <person name="Ohta I."/>
            <person name="Ohta T."/>
            <person name="Okamoto M."/>
            <person name="Ono N."/>
            <person name="Saji S."/>
            <person name="Sakaguchi M."/>
            <person name="Sakai K."/>
            <person name="Shibata M."/>
            <person name="Shimokawa T."/>
            <person name="Song J."/>
            <person name="Takazaki Y."/>
            <person name="Terasawa K."/>
            <person name="Tsugane M."/>
            <person name="Tsuji K."/>
            <person name="Ueda S."/>
            <person name="Waki K."/>
            <person name="Yamagata H."/>
            <person name="Yamamoto M."/>
            <person name="Yamamoto S."/>
            <person name="Yamane H."/>
            <person name="Yoshiki S."/>
            <person name="Yoshihara R."/>
            <person name="Yukawa K."/>
            <person name="Zhong H."/>
            <person name="Yano M."/>
            <person name="Yuan Q."/>
            <person name="Ouyang S."/>
            <person name="Liu J."/>
            <person name="Jones K.M."/>
            <person name="Gansberger K."/>
            <person name="Moffat K."/>
            <person name="Hill J."/>
            <person name="Bera J."/>
            <person name="Fadrosh D."/>
            <person name="Jin S."/>
            <person name="Johri S."/>
            <person name="Kim M."/>
            <person name="Overton L."/>
            <person name="Reardon M."/>
            <person name="Tsitrin T."/>
            <person name="Vuong H."/>
            <person name="Weaver B."/>
            <person name="Ciecko A."/>
            <person name="Tallon L."/>
            <person name="Jackson J."/>
            <person name="Pai G."/>
            <person name="Aken S.V."/>
            <person name="Utterback T."/>
            <person name="Reidmuller S."/>
            <person name="Feldblyum T."/>
            <person name="Hsiao J."/>
            <person name="Zismann V."/>
            <person name="Iobst S."/>
            <person name="de Vazeille A.R."/>
            <person name="Buell C.R."/>
            <person name="Ying K."/>
            <person name="Li Y."/>
            <person name="Lu T."/>
            <person name="Huang Y."/>
            <person name="Zhao Q."/>
            <person name="Feng Q."/>
            <person name="Zhang L."/>
            <person name="Zhu J."/>
            <person name="Weng Q."/>
            <person name="Mu J."/>
            <person name="Lu Y."/>
            <person name="Fan D."/>
            <person name="Liu Y."/>
            <person name="Guan J."/>
            <person name="Zhang Y."/>
            <person name="Yu S."/>
            <person name="Liu X."/>
            <person name="Zhang Y."/>
            <person name="Hong G."/>
            <person name="Han B."/>
            <person name="Choisne N."/>
            <person name="Demange N."/>
            <person name="Orjeda G."/>
            <person name="Samain S."/>
            <person name="Cattolico L."/>
            <person name="Pelletier E."/>
            <person name="Couloux A."/>
            <person name="Segurens B."/>
            <person name="Wincker P."/>
            <person name="D'Hont A."/>
            <person name="Scarpelli C."/>
            <person name="Weissenbach J."/>
            <person name="Salanoubat M."/>
            <person name="Quetier F."/>
            <person name="Yu Y."/>
            <person name="Kim H.R."/>
            <person name="Rambo T."/>
            <person name="Currie J."/>
            <person name="Collura K."/>
            <person name="Luo M."/>
            <person name="Yang T."/>
            <person name="Ammiraju J.S.S."/>
            <person name="Engler F."/>
            <person name="Soderlund C."/>
            <person name="Wing R.A."/>
            <person name="Palmer L.E."/>
            <person name="de la Bastide M."/>
            <person name="Spiegel L."/>
            <person name="Nascimento L."/>
            <person name="Zutavern T."/>
            <person name="O'Shaughnessy A."/>
            <person name="Dike S."/>
            <person name="Dedhia N."/>
            <person name="Preston R."/>
            <person name="Balija V."/>
            <person name="McCombie W.R."/>
            <person name="Chow T."/>
            <person name="Chen H."/>
            <person name="Chung M."/>
            <person name="Chen C."/>
            <person name="Shaw J."/>
            <person name="Wu H."/>
            <person name="Hsiao K."/>
            <person name="Chao Y."/>
            <person name="Chu M."/>
            <person name="Cheng C."/>
            <person name="Hour A."/>
            <person name="Lee P."/>
            <person name="Lin S."/>
            <person name="Lin Y."/>
            <person name="Liou J."/>
            <person name="Liu S."/>
            <person name="Hsing Y."/>
            <person name="Raghuvanshi S."/>
            <person name="Mohanty A."/>
            <person name="Bharti A.K."/>
            <person name="Gaur A."/>
            <person name="Gupta V."/>
            <person name="Kumar D."/>
            <person name="Ravi V."/>
            <person name="Vij S."/>
            <person name="Kapur A."/>
            <person name="Khurana P."/>
            <person name="Khurana P."/>
            <person name="Khurana J.P."/>
            <person name="Tyagi A.K."/>
            <person name="Gaikwad K."/>
            <person name="Singh A."/>
            <person name="Dalal V."/>
            <person name="Srivastava S."/>
            <person name="Dixit A."/>
            <person name="Pal A.K."/>
            <person name="Ghazi I.A."/>
            <person name="Yadav M."/>
            <person name="Pandit A."/>
            <person name="Bhargava A."/>
            <person name="Sureshbabu K."/>
            <person name="Batra K."/>
            <person name="Sharma T.R."/>
            <person name="Mohapatra T."/>
            <person name="Singh N.K."/>
            <person name="Messing J."/>
            <person name="Nelson A.B."/>
            <person name="Fuks G."/>
            <person name="Kavchok S."/>
            <person name="Keizer G."/>
            <person name="Linton E."/>
            <person name="Llaca V."/>
            <person name="Song R."/>
            <person name="Tanyolac B."/>
            <person name="Young S."/>
            <person name="Ho-Il K."/>
            <person name="Hahn J.H."/>
            <person name="Sangsakoo G."/>
            <person name="Vanavichit A."/>
            <person name="de Mattos Luiz.A.T."/>
            <person name="Zimmer P.D."/>
            <person name="Malone G."/>
            <person name="Dellagostin O."/>
            <person name="de Oliveira A.C."/>
            <person name="Bevan M."/>
            <person name="Bancroft I."/>
            <person name="Minx P."/>
            <person name="Cordum H."/>
            <person name="Wilson R."/>
            <person name="Cheng Z."/>
            <person name="Jin W."/>
            <person name="Jiang J."/>
            <person name="Leong S.A."/>
            <person name="Iwama H."/>
            <person name="Gojobori T."/>
            <person name="Itoh T."/>
            <person name="Niimura Y."/>
            <person name="Fujii Y."/>
            <person name="Habara T."/>
            <person name="Sakai H."/>
            <person name="Sato Y."/>
            <person name="Wilson G."/>
            <person name="Kumar K."/>
            <person name="McCouch S."/>
            <person name="Juretic N."/>
            <person name="Hoen D."/>
            <person name="Wright S."/>
            <person name="Bruskiewich R."/>
            <person name="Bureau T."/>
            <person name="Miyao A."/>
            <person name="Hirochika H."/>
            <person name="Nishikawa T."/>
            <person name="Kadowaki K."/>
            <person name="Sugiura M."/>
            <person name="Burr B."/>
            <person name="Sasaki T."/>
        </authorList>
    </citation>
    <scope>NUCLEOTIDE SEQUENCE [LARGE SCALE GENOMIC DNA]</scope>
    <source>
        <strain evidence="3">cv. Nipponbare</strain>
    </source>
</reference>
<reference evidence="2 3" key="3">
    <citation type="journal article" date="2013" name="Rice">
        <title>Improvement of the Oryza sativa Nipponbare reference genome using next generation sequence and optical map data.</title>
        <authorList>
            <person name="Kawahara Y."/>
            <person name="de la Bastide M."/>
            <person name="Hamilton J.P."/>
            <person name="Kanamori H."/>
            <person name="McCombie W.R."/>
            <person name="Ouyang S."/>
            <person name="Schwartz D.C."/>
            <person name="Tanaka T."/>
            <person name="Wu J."/>
            <person name="Zhou S."/>
            <person name="Childs K.L."/>
            <person name="Davidson R.M."/>
            <person name="Lin H."/>
            <person name="Quesada-Ocampo L."/>
            <person name="Vaillancourt B."/>
            <person name="Sakai H."/>
            <person name="Lee S.S."/>
            <person name="Kim J."/>
            <person name="Numa H."/>
            <person name="Itoh T."/>
            <person name="Buell C.R."/>
            <person name="Matsumoto T."/>
        </authorList>
    </citation>
    <scope>NUCLEOTIDE SEQUENCE [LARGE SCALE GENOMIC DNA]</scope>
    <source>
        <strain evidence="3">cv. Nipponbare</strain>
    </source>
</reference>
<sequence>MDGDPAPWLLLSTSACTVLGRHGWAPPKPHVPNSHGPCVSSPPAAPPRSLVTGGDRRREIPTLLSTSPPESPLASPSRDVILPSMEDPVEFVWDSDQLSPERGEDGNAAGEGIIVDVDNKMEAPMYLDDVMAPGGQLLQSAI</sequence>
<organism evidence="2 3">
    <name type="scientific">Oryza sativa subsp. japonica</name>
    <name type="common">Rice</name>
    <dbReference type="NCBI Taxonomy" id="39947"/>
    <lineage>
        <taxon>Eukaryota</taxon>
        <taxon>Viridiplantae</taxon>
        <taxon>Streptophyta</taxon>
        <taxon>Embryophyta</taxon>
        <taxon>Tracheophyta</taxon>
        <taxon>Spermatophyta</taxon>
        <taxon>Magnoliopsida</taxon>
        <taxon>Liliopsida</taxon>
        <taxon>Poales</taxon>
        <taxon>Poaceae</taxon>
        <taxon>BOP clade</taxon>
        <taxon>Oryzoideae</taxon>
        <taxon>Oryzeae</taxon>
        <taxon>Oryzinae</taxon>
        <taxon>Oryza</taxon>
        <taxon>Oryza sativa</taxon>
    </lineage>
</organism>
<dbReference type="EMBL" id="AP014963">
    <property type="protein sequence ID" value="BAT02442.1"/>
    <property type="molecule type" value="Genomic_DNA"/>
</dbReference>
<name>A0A0N7KNS6_ORYSJ</name>
<evidence type="ECO:0000256" key="1">
    <source>
        <dbReference type="SAM" id="MobiDB-lite"/>
    </source>
</evidence>
<dbReference type="PaxDb" id="39947-A0A0N7KNS6"/>
<evidence type="ECO:0000313" key="2">
    <source>
        <dbReference type="EMBL" id="BAT02442.1"/>
    </source>
</evidence>
<dbReference type="InParanoid" id="A0A0N7KNS6"/>
<dbReference type="AlphaFoldDB" id="A0A0N7KNS6"/>
<feature type="region of interest" description="Disordered" evidence="1">
    <location>
        <begin position="27"/>
        <end position="80"/>
    </location>
</feature>
<gene>
    <name evidence="2" type="ordered locus">Os07g0591550</name>
    <name evidence="2" type="ORF">OSNPB_070591550</name>
</gene>
<reference evidence="2 3" key="2">
    <citation type="journal article" date="2013" name="Plant Cell Physiol.">
        <title>Rice Annotation Project Database (RAP-DB): an integrative and interactive database for rice genomics.</title>
        <authorList>
            <person name="Sakai H."/>
            <person name="Lee S.S."/>
            <person name="Tanaka T."/>
            <person name="Numa H."/>
            <person name="Kim J."/>
            <person name="Kawahara Y."/>
            <person name="Wakimoto H."/>
            <person name="Yang C.C."/>
            <person name="Iwamoto M."/>
            <person name="Abe T."/>
            <person name="Yamada Y."/>
            <person name="Muto A."/>
            <person name="Inokuchi H."/>
            <person name="Ikemura T."/>
            <person name="Matsumoto T."/>
            <person name="Sasaki T."/>
            <person name="Itoh T."/>
        </authorList>
    </citation>
    <scope>NUCLEOTIDE SEQUENCE [LARGE SCALE GENOMIC DNA]</scope>
    <source>
        <strain evidence="3">cv. Nipponbare</strain>
    </source>
</reference>
<dbReference type="Proteomes" id="UP000059680">
    <property type="component" value="Chromosome 7"/>
</dbReference>
<feature type="compositionally biased region" description="Low complexity" evidence="1">
    <location>
        <begin position="61"/>
        <end position="77"/>
    </location>
</feature>
<protein>
    <submittedName>
        <fullName evidence="2">Os07g0591550 protein</fullName>
    </submittedName>
</protein>
<keyword evidence="3" id="KW-1185">Reference proteome</keyword>
<proteinExistence type="predicted"/>
<accession>A0A0N7KNS6</accession>
<evidence type="ECO:0000313" key="3">
    <source>
        <dbReference type="Proteomes" id="UP000059680"/>
    </source>
</evidence>